<sequence>MYEEEITGESLMKKIAFVTGSRADYGIVRRYLDLLNKDDDIDLKILVTGALLSETYGNQVKLIYEDGFDIAAEIKVDLDSSSNKMILHTMAQTMEGFADHFATNRYDLLIILGDRYEMLSVATAAAMQQLPILHIHGGEATYGNYDEFIRHAITKMSLYHFTATEEYRKRVIQLGEQPDKVFYLGALGAENCLYMDEKNVPDFVKCLPERKYFVILFHPETLTNRSTLEQIKELLCAISKFKDYQFVFLGTNADTHSDIIRNTIKLFVEENDNTLYFENLHPDAYHYLLKKGICLIGNSSSGIIEAPSLGIYTINIGDRQNGRVRGNSVIDIKCESTDIGEAIENVLSYNTNIEKIVNPYYQKDTACHYYTKTKELLSGLESDISEPKRFYDI</sequence>
<reference evidence="2 3" key="2">
    <citation type="submission" date="2007-06" db="EMBL/GenBank/DDBJ databases">
        <title>Draft genome sequence of Ruminococcus gnavus (ATCC 29149).</title>
        <authorList>
            <person name="Sudarsanam P."/>
            <person name="Ley R."/>
            <person name="Guruge J."/>
            <person name="Turnbaugh P.J."/>
            <person name="Mahowald M."/>
            <person name="Liep D."/>
            <person name="Gordon J."/>
        </authorList>
    </citation>
    <scope>NUCLEOTIDE SEQUENCE [LARGE SCALE GENOMIC DNA]</scope>
    <source>
        <strain evidence="2 3">ATCC 29149</strain>
    </source>
</reference>
<dbReference type="InterPro" id="IPR003331">
    <property type="entry name" value="UDP_GlcNAc_Epimerase_2_dom"/>
</dbReference>
<evidence type="ECO:0000313" key="2">
    <source>
        <dbReference type="EMBL" id="EDN77846.1"/>
    </source>
</evidence>
<dbReference type="eggNOG" id="COG0381">
    <property type="taxonomic scope" value="Bacteria"/>
</dbReference>
<accession>A7B2P7</accession>
<dbReference type="Pfam" id="PF02350">
    <property type="entry name" value="Epimerase_2"/>
    <property type="match status" value="1"/>
</dbReference>
<evidence type="ECO:0000259" key="1">
    <source>
        <dbReference type="Pfam" id="PF02350"/>
    </source>
</evidence>
<dbReference type="PANTHER" id="PTHR43174">
    <property type="entry name" value="UDP-N-ACETYLGLUCOSAMINE 2-EPIMERASE"/>
    <property type="match status" value="1"/>
</dbReference>
<dbReference type="InterPro" id="IPR029767">
    <property type="entry name" value="WecB-like"/>
</dbReference>
<dbReference type="GO" id="GO:0006047">
    <property type="term" value="P:UDP-N-acetylglucosamine metabolic process"/>
    <property type="evidence" value="ECO:0007669"/>
    <property type="project" value="InterPro"/>
</dbReference>
<dbReference type="Gene3D" id="3.40.50.2000">
    <property type="entry name" value="Glycogen Phosphorylase B"/>
    <property type="match status" value="2"/>
</dbReference>
<feature type="domain" description="UDP-N-acetylglucosamine 2-epimerase" evidence="1">
    <location>
        <begin position="35"/>
        <end position="366"/>
    </location>
</feature>
<keyword evidence="2" id="KW-0413">Isomerase</keyword>
<dbReference type="CDD" id="cd03786">
    <property type="entry name" value="GTB_UDP-GlcNAc_2-Epimerase"/>
    <property type="match status" value="1"/>
</dbReference>
<evidence type="ECO:0000313" key="3">
    <source>
        <dbReference type="Proteomes" id="UP000004410"/>
    </source>
</evidence>
<dbReference type="Proteomes" id="UP000004410">
    <property type="component" value="Unassembled WGS sequence"/>
</dbReference>
<dbReference type="SUPFAM" id="SSF53756">
    <property type="entry name" value="UDP-Glycosyltransferase/glycogen phosphorylase"/>
    <property type="match status" value="1"/>
</dbReference>
<keyword evidence="2" id="KW-0378">Hydrolase</keyword>
<proteinExistence type="predicted"/>
<name>A7B2P7_MEDG7</name>
<comment type="caution">
    <text evidence="2">The sequence shown here is derived from an EMBL/GenBank/DDBJ whole genome shotgun (WGS) entry which is preliminary data.</text>
</comment>
<dbReference type="GO" id="GO:0004553">
    <property type="term" value="F:hydrolase activity, hydrolyzing O-glycosyl compounds"/>
    <property type="evidence" value="ECO:0007669"/>
    <property type="project" value="InterPro"/>
</dbReference>
<dbReference type="EC" id="3.1.4.-" evidence="2"/>
<gene>
    <name evidence="2" type="primary">neuC</name>
    <name evidence="2" type="ORF">RUMGNA_01825</name>
</gene>
<dbReference type="NCBIfam" id="TIGR03568">
    <property type="entry name" value="NeuC_NnaA"/>
    <property type="match status" value="1"/>
</dbReference>
<dbReference type="GO" id="GO:0016853">
    <property type="term" value="F:isomerase activity"/>
    <property type="evidence" value="ECO:0007669"/>
    <property type="project" value="UniProtKB-KW"/>
</dbReference>
<dbReference type="EC" id="5.1.3.-" evidence="2"/>
<dbReference type="PANTHER" id="PTHR43174:SF3">
    <property type="entry name" value="UDP-N-ACETYLGLUCOSAMINE 2-EPIMERASE"/>
    <property type="match status" value="1"/>
</dbReference>
<dbReference type="AlphaFoldDB" id="A7B2P7"/>
<dbReference type="EMBL" id="AAYG02000013">
    <property type="protein sequence ID" value="EDN77846.1"/>
    <property type="molecule type" value="Genomic_DNA"/>
</dbReference>
<dbReference type="InterPro" id="IPR020004">
    <property type="entry name" value="UDP-GlcNAc_Epase"/>
</dbReference>
<protein>
    <submittedName>
        <fullName evidence="2">UDP-N-acetyl-D-glucosamine 2-epimerase, UDP-hydrolysing</fullName>
        <ecNumber evidence="2">3.1.4.-</ecNumber>
        <ecNumber evidence="2">5.1.3.-</ecNumber>
    </submittedName>
</protein>
<reference evidence="2 3" key="1">
    <citation type="submission" date="2007-04" db="EMBL/GenBank/DDBJ databases">
        <authorList>
            <person name="Fulton L."/>
            <person name="Clifton S."/>
            <person name="Fulton B."/>
            <person name="Xu J."/>
            <person name="Minx P."/>
            <person name="Pepin K.H."/>
            <person name="Johnson M."/>
            <person name="Thiruvilangam P."/>
            <person name="Bhonagiri V."/>
            <person name="Nash W.E."/>
            <person name="Mardis E.R."/>
            <person name="Wilson R.K."/>
        </authorList>
    </citation>
    <scope>NUCLEOTIDE SEQUENCE [LARGE SCALE GENOMIC DNA]</scope>
    <source>
        <strain evidence="2 3">ATCC 29149</strain>
    </source>
</reference>
<organism evidence="2 3">
    <name type="scientific">Mediterraneibacter gnavus (strain ATCC 29149 / DSM 114966 / JCM 6515 / VPI C7-9)</name>
    <name type="common">Ruminococcus gnavus</name>
    <dbReference type="NCBI Taxonomy" id="411470"/>
    <lineage>
        <taxon>Bacteria</taxon>
        <taxon>Bacillati</taxon>
        <taxon>Bacillota</taxon>
        <taxon>Clostridia</taxon>
        <taxon>Lachnospirales</taxon>
        <taxon>Lachnospiraceae</taxon>
        <taxon>Mediterraneibacter</taxon>
    </lineage>
</organism>
<dbReference type="PaxDb" id="411470-RUMGNA_01825"/>